<reference evidence="2 3" key="1">
    <citation type="submission" date="2022-03" db="EMBL/GenBank/DDBJ databases">
        <title>Pseudonocardia alaer sp. nov., a novel actinomycete isolated from reed forest soil.</title>
        <authorList>
            <person name="Wang L."/>
        </authorList>
    </citation>
    <scope>NUCLEOTIDE SEQUENCE [LARGE SCALE GENOMIC DNA]</scope>
    <source>
        <strain evidence="2 3">Y-16303</strain>
    </source>
</reference>
<dbReference type="PANTHER" id="PTHR42743">
    <property type="entry name" value="AMINO-ACID AMINOTRANSFERASE"/>
    <property type="match status" value="1"/>
</dbReference>
<sequence length="342" mass="37718">MKSSVQSIVAAMWRQPLKQDLSTTTSPSSFGQPYELVLVENQIVPADKARVGVHANALAYGTGTFEGIRAWWNAEHQQLYMFEAMAHYARLERSARILGLRLPTPPATLVEMTAELLRRNDVRCDAYIRPLLIQYGDVLPVRMHDVQTRLSIAVTPVPGDYISPDGVRCMISTWRRAPDSCTPNRAKVTGTYTGPSLAKTEAVSRGFDEAIMLTMDGYVAEATTSNIAMRIGSEWVTPAGTEDILEGITRAQVMVLLREATGSPVVERRIHRSELYCCDEILLCGTAAVVVPVVEVDGRKVGDGKPGEATLALNSSLRAIARRHDNRHPEWTTPVYGEELRA</sequence>
<dbReference type="Gene3D" id="3.20.10.10">
    <property type="entry name" value="D-amino Acid Aminotransferase, subunit A, domain 2"/>
    <property type="match status" value="1"/>
</dbReference>
<evidence type="ECO:0000256" key="1">
    <source>
        <dbReference type="ARBA" id="ARBA00009320"/>
    </source>
</evidence>
<name>A0ABS9TGV7_9PSEU</name>
<dbReference type="EMBL" id="JAKXMK010000016">
    <property type="protein sequence ID" value="MCH6167780.1"/>
    <property type="molecule type" value="Genomic_DNA"/>
</dbReference>
<comment type="caution">
    <text evidence="2">The sequence shown here is derived from an EMBL/GenBank/DDBJ whole genome shotgun (WGS) entry which is preliminary data.</text>
</comment>
<proteinExistence type="inferred from homology"/>
<dbReference type="Proteomes" id="UP001299970">
    <property type="component" value="Unassembled WGS sequence"/>
</dbReference>
<accession>A0ABS9TGV7</accession>
<dbReference type="InterPro" id="IPR043131">
    <property type="entry name" value="BCAT-like_N"/>
</dbReference>
<dbReference type="InterPro" id="IPR050571">
    <property type="entry name" value="Class-IV_PLP-Dep_Aminotrnsfr"/>
</dbReference>
<comment type="similarity">
    <text evidence="1">Belongs to the class-IV pyridoxal-phosphate-dependent aminotransferase family.</text>
</comment>
<dbReference type="Gene3D" id="3.30.470.10">
    <property type="match status" value="1"/>
</dbReference>
<keyword evidence="2" id="KW-0032">Aminotransferase</keyword>
<keyword evidence="2" id="KW-0808">Transferase</keyword>
<dbReference type="InterPro" id="IPR036038">
    <property type="entry name" value="Aminotransferase-like"/>
</dbReference>
<dbReference type="Pfam" id="PF01063">
    <property type="entry name" value="Aminotran_4"/>
    <property type="match status" value="1"/>
</dbReference>
<evidence type="ECO:0000313" key="2">
    <source>
        <dbReference type="EMBL" id="MCH6167780.1"/>
    </source>
</evidence>
<organism evidence="2 3">
    <name type="scientific">Pseudonocardia alaniniphila</name>
    <dbReference type="NCBI Taxonomy" id="75291"/>
    <lineage>
        <taxon>Bacteria</taxon>
        <taxon>Bacillati</taxon>
        <taxon>Actinomycetota</taxon>
        <taxon>Actinomycetes</taxon>
        <taxon>Pseudonocardiales</taxon>
        <taxon>Pseudonocardiaceae</taxon>
        <taxon>Pseudonocardia</taxon>
    </lineage>
</organism>
<gene>
    <name evidence="2" type="ORF">MMF94_19000</name>
</gene>
<protein>
    <submittedName>
        <fullName evidence="2">Aminotransferase class IV</fullName>
    </submittedName>
</protein>
<dbReference type="SUPFAM" id="SSF56752">
    <property type="entry name" value="D-aminoacid aminotransferase-like PLP-dependent enzymes"/>
    <property type="match status" value="1"/>
</dbReference>
<dbReference type="PANTHER" id="PTHR42743:SF4">
    <property type="entry name" value="BRANCHED-CHAIN-AMINO-ACID AMINOTRANSFERASE-RELATED"/>
    <property type="match status" value="1"/>
</dbReference>
<dbReference type="GO" id="GO:0008483">
    <property type="term" value="F:transaminase activity"/>
    <property type="evidence" value="ECO:0007669"/>
    <property type="project" value="UniProtKB-KW"/>
</dbReference>
<evidence type="ECO:0000313" key="3">
    <source>
        <dbReference type="Proteomes" id="UP001299970"/>
    </source>
</evidence>
<dbReference type="RefSeq" id="WP_241038321.1">
    <property type="nucleotide sequence ID" value="NZ_BAAAJF010000012.1"/>
</dbReference>
<dbReference type="InterPro" id="IPR043132">
    <property type="entry name" value="BCAT-like_C"/>
</dbReference>
<dbReference type="InterPro" id="IPR001544">
    <property type="entry name" value="Aminotrans_IV"/>
</dbReference>
<keyword evidence="3" id="KW-1185">Reference proteome</keyword>